<accession>A0ABQ9GVB0</accession>
<name>A0ABQ9GVB0_9NEOP</name>
<dbReference type="Proteomes" id="UP001159363">
    <property type="component" value="Chromosome 8"/>
</dbReference>
<dbReference type="EMBL" id="JARBHB010000009">
    <property type="protein sequence ID" value="KAJ8875980.1"/>
    <property type="molecule type" value="Genomic_DNA"/>
</dbReference>
<proteinExistence type="predicted"/>
<comment type="caution">
    <text evidence="1">The sequence shown here is derived from an EMBL/GenBank/DDBJ whole genome shotgun (WGS) entry which is preliminary data.</text>
</comment>
<sequence length="534" mass="59931">MNNRNGFPSVKSSESFASLTNLRAGEREQSVRQCLQELTNLRAGEREQSVRQCLQELTNLRAGEREQSVRQRLQEKFMLRCAAAVPWHASSHPTTDHRFSMEKRSGECAGQGHPGTVVRSCIVLIVQDHPRLTLQIDDNNMLQQHIGALTMLVITPAMPTRRRRNCNSTTPHTITNKCWAGMVVYNAELNLTVVSLLASHLGDQGFNSRLASLRIFACGNRAGLCLWSAGFLGDLPFLPPFHSGAAPYSPQSPTSALKTSMLRAVQISSLDLMVPPDIHRGSASKSWTYRRIRWDAVRPSSPRACGEQSVAAAVMDACTRCSGSADGRRTRLNKFSWYDNPQSRQATILPHSTAESGSNYSTRRALSVCAYERRGNTKSPPRSGLPRPPLIYRLSMSPLAIVLRHSAENQPRHCSMLLHEFPLRAVLQLGRNTTVRETGDPRENLQTSGIVREYSKLLMKLCLLHNCLVWEKTNRWTTGGDMLIPSHRPPPEPLRHLRNDVGSSRRVREYIYREGSRRPQMTSKTKKRCIARLA</sequence>
<protein>
    <submittedName>
        <fullName evidence="1">Uncharacterized protein</fullName>
    </submittedName>
</protein>
<evidence type="ECO:0000313" key="1">
    <source>
        <dbReference type="EMBL" id="KAJ8875980.1"/>
    </source>
</evidence>
<organism evidence="1 2">
    <name type="scientific">Dryococelus australis</name>
    <dbReference type="NCBI Taxonomy" id="614101"/>
    <lineage>
        <taxon>Eukaryota</taxon>
        <taxon>Metazoa</taxon>
        <taxon>Ecdysozoa</taxon>
        <taxon>Arthropoda</taxon>
        <taxon>Hexapoda</taxon>
        <taxon>Insecta</taxon>
        <taxon>Pterygota</taxon>
        <taxon>Neoptera</taxon>
        <taxon>Polyneoptera</taxon>
        <taxon>Phasmatodea</taxon>
        <taxon>Verophasmatodea</taxon>
        <taxon>Anareolatae</taxon>
        <taxon>Phasmatidae</taxon>
        <taxon>Eurycanthinae</taxon>
        <taxon>Dryococelus</taxon>
    </lineage>
</organism>
<evidence type="ECO:0000313" key="2">
    <source>
        <dbReference type="Proteomes" id="UP001159363"/>
    </source>
</evidence>
<keyword evidence="2" id="KW-1185">Reference proteome</keyword>
<reference evidence="1 2" key="1">
    <citation type="submission" date="2023-02" db="EMBL/GenBank/DDBJ databases">
        <title>LHISI_Scaffold_Assembly.</title>
        <authorList>
            <person name="Stuart O.P."/>
            <person name="Cleave R."/>
            <person name="Magrath M.J.L."/>
            <person name="Mikheyev A.S."/>
        </authorList>
    </citation>
    <scope>NUCLEOTIDE SEQUENCE [LARGE SCALE GENOMIC DNA]</scope>
    <source>
        <strain evidence="1">Daus_M_001</strain>
        <tissue evidence="1">Leg muscle</tissue>
    </source>
</reference>
<gene>
    <name evidence="1" type="ORF">PR048_023888</name>
</gene>